<name>A0ABS5CN94_9BACL</name>
<evidence type="ECO:0000313" key="2">
    <source>
        <dbReference type="Proteomes" id="UP000673394"/>
    </source>
</evidence>
<keyword evidence="2" id="KW-1185">Reference proteome</keyword>
<sequence length="207" mass="23145">MEQFIDEDWYGSYFELAIQFKNKLSDDLLRDCIHGLWSNDHLFGPCIEKENVGKGFIDFGLVSGEVFSNYLYGILTLADSTLLGCLSLTVREEEGSDWLDFCIPSGILEKKYSVTYPLIPEKNLFLQELETVFSEIAKTVYSISPFDMALIGEEVSGMLYVDSLTKDYVLKGGVIIPEKTAAKAGALNAGIRISSDLLLYPNKTNCF</sequence>
<dbReference type="RefSeq" id="WP_210664423.1">
    <property type="nucleotide sequence ID" value="NZ_JAGKSP010000039.1"/>
</dbReference>
<reference evidence="1 2" key="1">
    <citation type="submission" date="2021-04" db="EMBL/GenBank/DDBJ databases">
        <title>Paenibacillus sp. DLE-14 whole genome sequence.</title>
        <authorList>
            <person name="Ham Y.J."/>
        </authorList>
    </citation>
    <scope>NUCLEOTIDE SEQUENCE [LARGE SCALE GENOMIC DNA]</scope>
    <source>
        <strain evidence="1 2">DLE-14</strain>
    </source>
</reference>
<dbReference type="Proteomes" id="UP000673394">
    <property type="component" value="Unassembled WGS sequence"/>
</dbReference>
<gene>
    <name evidence="1" type="ORF">I8J30_32140</name>
</gene>
<proteinExistence type="predicted"/>
<evidence type="ECO:0000313" key="1">
    <source>
        <dbReference type="EMBL" id="MBP3967324.1"/>
    </source>
</evidence>
<comment type="caution">
    <text evidence="1">The sequence shown here is derived from an EMBL/GenBank/DDBJ whole genome shotgun (WGS) entry which is preliminary data.</text>
</comment>
<protein>
    <submittedName>
        <fullName evidence="1">Uncharacterized protein</fullName>
    </submittedName>
</protein>
<accession>A0ABS5CN94</accession>
<dbReference type="EMBL" id="JAGKSP010000039">
    <property type="protein sequence ID" value="MBP3967324.1"/>
    <property type="molecule type" value="Genomic_DNA"/>
</dbReference>
<organism evidence="1 2">
    <name type="scientific">Paenibacillus lignilyticus</name>
    <dbReference type="NCBI Taxonomy" id="1172615"/>
    <lineage>
        <taxon>Bacteria</taxon>
        <taxon>Bacillati</taxon>
        <taxon>Bacillota</taxon>
        <taxon>Bacilli</taxon>
        <taxon>Bacillales</taxon>
        <taxon>Paenibacillaceae</taxon>
        <taxon>Paenibacillus</taxon>
    </lineage>
</organism>